<feature type="domain" description="ATPase AAA-type core" evidence="11">
    <location>
        <begin position="134"/>
        <end position="208"/>
    </location>
</feature>
<keyword evidence="2 9" id="KW-0150">Chloroplast</keyword>
<dbReference type="GO" id="GO:0009570">
    <property type="term" value="C:chloroplast stroma"/>
    <property type="evidence" value="ECO:0007669"/>
    <property type="project" value="UniProtKB-SubCell"/>
</dbReference>
<evidence type="ECO:0000256" key="4">
    <source>
        <dbReference type="ARBA" id="ARBA00022741"/>
    </source>
</evidence>
<dbReference type="Pfam" id="PF21228">
    <property type="entry name" value="RuBisCO_activase_AAA_helical"/>
    <property type="match status" value="1"/>
</dbReference>
<reference evidence="13" key="1">
    <citation type="submission" date="2015-04" db="UniProtKB">
        <authorList>
            <consortium name="EnsemblPlants"/>
        </authorList>
    </citation>
    <scope>IDENTIFICATION</scope>
</reference>
<dbReference type="GO" id="GO:0005524">
    <property type="term" value="F:ATP binding"/>
    <property type="evidence" value="ECO:0007669"/>
    <property type="project" value="UniProtKB-UniRule"/>
</dbReference>
<evidence type="ECO:0000313" key="14">
    <source>
        <dbReference type="Proteomes" id="UP000026961"/>
    </source>
</evidence>
<evidence type="ECO:0000256" key="1">
    <source>
        <dbReference type="ARBA" id="ARBA00004470"/>
    </source>
</evidence>
<dbReference type="GO" id="GO:0046863">
    <property type="term" value="F:ribulose-1,5-bisphosphate carboxylase/oxygenase activator activity"/>
    <property type="evidence" value="ECO:0007669"/>
    <property type="project" value="UniProtKB-UniRule"/>
</dbReference>
<protein>
    <recommendedName>
        <fullName evidence="9">Ribulose bisphosphate carboxylase/oxygenase activase, chloroplastic</fullName>
        <shortName evidence="9">RA</shortName>
        <shortName evidence="9">RuBisCO activase</shortName>
    </recommendedName>
</protein>
<keyword evidence="5 9" id="KW-0067">ATP-binding</keyword>
<evidence type="ECO:0000259" key="11">
    <source>
        <dbReference type="Pfam" id="PF00004"/>
    </source>
</evidence>
<evidence type="ECO:0000256" key="5">
    <source>
        <dbReference type="ARBA" id="ARBA00022840"/>
    </source>
</evidence>
<keyword evidence="3 9" id="KW-0934">Plastid</keyword>
<dbReference type="SUPFAM" id="SSF52540">
    <property type="entry name" value="P-loop containing nucleoside triphosphate hydrolases"/>
    <property type="match status" value="1"/>
</dbReference>
<accession>A0A0E0BMH5</accession>
<feature type="compositionally biased region" description="Basic and acidic residues" evidence="10">
    <location>
        <begin position="207"/>
        <end position="225"/>
    </location>
</feature>
<feature type="region of interest" description="Disordered" evidence="10">
    <location>
        <begin position="360"/>
        <end position="398"/>
    </location>
</feature>
<dbReference type="Gene3D" id="1.10.8.1070">
    <property type="match status" value="1"/>
</dbReference>
<dbReference type="eggNOG" id="KOG0651">
    <property type="taxonomic scope" value="Eukaryota"/>
</dbReference>
<dbReference type="Gramene" id="OGLUM11G22930.1">
    <property type="protein sequence ID" value="OGLUM11G22930.1"/>
    <property type="gene ID" value="OGLUM11G22930"/>
</dbReference>
<comment type="function">
    <text evidence="7 9">Activation of RuBisCO (ribulose-1,5-bisphosphate carboxylase/oxygenase; EC 4.1.1.39) involves the ATP-dependent carboxylation of the epsilon-amino group of lysine leading to a carbamate structure.</text>
</comment>
<comment type="subcellular location">
    <subcellularLocation>
        <location evidence="1 9">Plastid</location>
        <location evidence="1 9">Chloroplast stroma</location>
    </subcellularLocation>
</comment>
<dbReference type="InterPro" id="IPR048571">
    <property type="entry name" value="RuBisCO_activase_AAA_helical"/>
</dbReference>
<proteinExistence type="inferred from homology"/>
<evidence type="ECO:0000256" key="7">
    <source>
        <dbReference type="ARBA" id="ARBA00025556"/>
    </source>
</evidence>
<dbReference type="PANTHER" id="PTHR32429">
    <property type="match status" value="1"/>
</dbReference>
<dbReference type="STRING" id="40148.A0A0E0BMH5"/>
<dbReference type="GO" id="GO:0009579">
    <property type="term" value="C:thylakoid"/>
    <property type="evidence" value="ECO:0007669"/>
    <property type="project" value="TreeGrafter"/>
</dbReference>
<dbReference type="Gene3D" id="3.40.50.300">
    <property type="entry name" value="P-loop containing nucleotide triphosphate hydrolases"/>
    <property type="match status" value="1"/>
</dbReference>
<organism evidence="13">
    <name type="scientific">Oryza glumipatula</name>
    <dbReference type="NCBI Taxonomy" id="40148"/>
    <lineage>
        <taxon>Eukaryota</taxon>
        <taxon>Viridiplantae</taxon>
        <taxon>Streptophyta</taxon>
        <taxon>Embryophyta</taxon>
        <taxon>Tracheophyta</taxon>
        <taxon>Spermatophyta</taxon>
        <taxon>Magnoliopsida</taxon>
        <taxon>Liliopsida</taxon>
        <taxon>Poales</taxon>
        <taxon>Poaceae</taxon>
        <taxon>BOP clade</taxon>
        <taxon>Oryzoideae</taxon>
        <taxon>Oryzeae</taxon>
        <taxon>Oryzinae</taxon>
        <taxon>Oryza</taxon>
    </lineage>
</organism>
<dbReference type="InterPro" id="IPR003959">
    <property type="entry name" value="ATPase_AAA_core"/>
</dbReference>
<comment type="similarity">
    <text evidence="8 9">Belongs to the RuBisCO activase family.</text>
</comment>
<evidence type="ECO:0000256" key="8">
    <source>
        <dbReference type="ARBA" id="ARBA00025781"/>
    </source>
</evidence>
<evidence type="ECO:0000313" key="13">
    <source>
        <dbReference type="EnsemblPlants" id="OGLUM11G22930.1"/>
    </source>
</evidence>
<dbReference type="InterPro" id="IPR044960">
    <property type="entry name" value="RCA-like"/>
</dbReference>
<feature type="region of interest" description="Disordered" evidence="10">
    <location>
        <begin position="207"/>
        <end position="246"/>
    </location>
</feature>
<evidence type="ECO:0000256" key="2">
    <source>
        <dbReference type="ARBA" id="ARBA00022528"/>
    </source>
</evidence>
<dbReference type="EnsemblPlants" id="OGLUM11G22930.1">
    <property type="protein sequence ID" value="OGLUM11G22930.1"/>
    <property type="gene ID" value="OGLUM11G22930"/>
</dbReference>
<dbReference type="GO" id="GO:0016887">
    <property type="term" value="F:ATP hydrolysis activity"/>
    <property type="evidence" value="ECO:0007669"/>
    <property type="project" value="UniProtKB-UniRule"/>
</dbReference>
<evidence type="ECO:0000256" key="9">
    <source>
        <dbReference type="RuleBase" id="RU369045"/>
    </source>
</evidence>
<evidence type="ECO:0000259" key="12">
    <source>
        <dbReference type="Pfam" id="PF21228"/>
    </source>
</evidence>
<evidence type="ECO:0000256" key="10">
    <source>
        <dbReference type="SAM" id="MobiDB-lite"/>
    </source>
</evidence>
<keyword evidence="6" id="KW-0809">Transit peptide</keyword>
<dbReference type="HOGENOM" id="CLU_802585_0_0_1"/>
<dbReference type="InterPro" id="IPR027417">
    <property type="entry name" value="P-loop_NTPase"/>
</dbReference>
<dbReference type="PANTHER" id="PTHR32429:SF32">
    <property type="entry name" value="RIBULOSE BISPHOSPHATE CARBOXYLASE_OXYGENASE ACTIVASE, CHLOROPLASTIC"/>
    <property type="match status" value="1"/>
</dbReference>
<dbReference type="AlphaFoldDB" id="A0A0E0BMH5"/>
<reference evidence="13" key="2">
    <citation type="submission" date="2018-05" db="EMBL/GenBank/DDBJ databases">
        <title>OgluRS3 (Oryza glumaepatula Reference Sequence Version 3).</title>
        <authorList>
            <person name="Zhang J."/>
            <person name="Kudrna D."/>
            <person name="Lee S."/>
            <person name="Talag J."/>
            <person name="Welchert J."/>
            <person name="Wing R.A."/>
        </authorList>
    </citation>
    <scope>NUCLEOTIDE SEQUENCE [LARGE SCALE GENOMIC DNA]</scope>
</reference>
<keyword evidence="4 9" id="KW-0547">Nucleotide-binding</keyword>
<name>A0A0E0BMH5_9ORYZ</name>
<keyword evidence="14" id="KW-1185">Reference proteome</keyword>
<dbReference type="Pfam" id="PF00004">
    <property type="entry name" value="AAA"/>
    <property type="match status" value="1"/>
</dbReference>
<evidence type="ECO:0000256" key="3">
    <source>
        <dbReference type="ARBA" id="ARBA00022640"/>
    </source>
</evidence>
<sequence>MASAFSSTVGAPGSGLVVKNWLRTAGYSHHGGRSRCRCRKIMAMAGGSSKEVDEEKQTEQDRWKGLAYDISDDQQDITRGKGLVDSLFQAPMGDGTVLSSYEYLSQGLRTYVQPGQHHGHISKNLMKLPNILGIWGGKGQGKSFQCELVFAKMGINLIMMSAGERESGNAGEPAKLIRQRYREAADMINKGKMCVLFINDLDAGRHDAVHGEKPDGERDADEHRGQPHQRAAPRDVQPPCPHHRHRQRLLHAVRAAHPRRAHGQVLLGSHPRGPHWRVQGHLPQRQGPRRGHHQDGGRVPIDFFGALRARVYGDEVRRWVAEIGVENIGRRLENVKRVRLADKYLSEAALGDANHDSGEFYGKAAQQSPVPVPAGCTDQRAANYDPTARSDDGSCVYN</sequence>
<dbReference type="Proteomes" id="UP000026961">
    <property type="component" value="Chromosome 11"/>
</dbReference>
<feature type="domain" description="Ribulose bisphosphate carboxylase/oxygenase activase AAA helical" evidence="12">
    <location>
        <begin position="300"/>
        <end position="336"/>
    </location>
</feature>
<evidence type="ECO:0000256" key="6">
    <source>
        <dbReference type="ARBA" id="ARBA00022946"/>
    </source>
</evidence>